<name>K9H145_9PROT</name>
<comment type="caution">
    <text evidence="3">The sequence shown here is derived from an EMBL/GenBank/DDBJ whole genome shotgun (WGS) entry which is preliminary data.</text>
</comment>
<dbReference type="EMBL" id="ANHY01000004">
    <property type="protein sequence ID" value="EKV31990.1"/>
    <property type="molecule type" value="Genomic_DNA"/>
</dbReference>
<dbReference type="OrthoDB" id="8441710at2"/>
<keyword evidence="2" id="KW-0812">Transmembrane</keyword>
<sequence>MAPAGHDGLRAAPEDRAPAGAGGQGPRRPRGYSGFVRLMKIFLPAAALILIALVVAWPQIQVVEEEVRVRFAALKASAVDQIEMINARYFGTNEENRPYAVTATRALEVSEDGDIVELENPKADMNMEGGAWVMLNGDKGYYSKSGGTLRLKGNVNLFHDKGYEFHTSEALIHVEQGDAEGDKPVQGAGSFGHVTGEGFVLTDKGKRIRVTGKSRLILNQGANEAL</sequence>
<evidence type="ECO:0008006" key="5">
    <source>
        <dbReference type="Google" id="ProtNLM"/>
    </source>
</evidence>
<accession>K9H145</accession>
<feature type="region of interest" description="Disordered" evidence="1">
    <location>
        <begin position="1"/>
        <end position="28"/>
    </location>
</feature>
<dbReference type="STRING" id="1238182.C882_3054"/>
<protein>
    <recommendedName>
        <fullName evidence="5">LPS export ABC transporter periplasmic protein LptC</fullName>
    </recommendedName>
</protein>
<dbReference type="eggNOG" id="COG5375">
    <property type="taxonomic scope" value="Bacteria"/>
</dbReference>
<keyword evidence="2" id="KW-1133">Transmembrane helix</keyword>
<gene>
    <name evidence="3" type="ORF">C882_3054</name>
</gene>
<reference evidence="3 4" key="1">
    <citation type="journal article" date="2013" name="Genome Announc.">
        <title>Draft Genome Sequence of an Alphaproteobacterium, Caenispirillum salinarum AK4(T), Isolated from a Solar Saltern.</title>
        <authorList>
            <person name="Khatri I."/>
            <person name="Singh A."/>
            <person name="Korpole S."/>
            <person name="Pinnaka A.K."/>
            <person name="Subramanian S."/>
        </authorList>
    </citation>
    <scope>NUCLEOTIDE SEQUENCE [LARGE SCALE GENOMIC DNA]</scope>
    <source>
        <strain evidence="3 4">AK4</strain>
    </source>
</reference>
<dbReference type="Pfam" id="PF06835">
    <property type="entry name" value="LptC"/>
    <property type="match status" value="1"/>
</dbReference>
<feature type="compositionally biased region" description="Basic and acidic residues" evidence="1">
    <location>
        <begin position="7"/>
        <end position="17"/>
    </location>
</feature>
<organism evidence="3 4">
    <name type="scientific">Caenispirillum salinarum AK4</name>
    <dbReference type="NCBI Taxonomy" id="1238182"/>
    <lineage>
        <taxon>Bacteria</taxon>
        <taxon>Pseudomonadati</taxon>
        <taxon>Pseudomonadota</taxon>
        <taxon>Alphaproteobacteria</taxon>
        <taxon>Rhodospirillales</taxon>
        <taxon>Novispirillaceae</taxon>
        <taxon>Caenispirillum</taxon>
    </lineage>
</organism>
<dbReference type="GO" id="GO:0005886">
    <property type="term" value="C:plasma membrane"/>
    <property type="evidence" value="ECO:0007669"/>
    <property type="project" value="InterPro"/>
</dbReference>
<evidence type="ECO:0000256" key="1">
    <source>
        <dbReference type="SAM" id="MobiDB-lite"/>
    </source>
</evidence>
<proteinExistence type="predicted"/>
<dbReference type="AlphaFoldDB" id="K9H145"/>
<dbReference type="InterPro" id="IPR010664">
    <property type="entry name" value="LipoPS_assembly_LptC-rel"/>
</dbReference>
<dbReference type="NCBIfam" id="TIGR04409">
    <property type="entry name" value="LptC_YrbK"/>
    <property type="match status" value="1"/>
</dbReference>
<keyword evidence="4" id="KW-1185">Reference proteome</keyword>
<evidence type="ECO:0000313" key="3">
    <source>
        <dbReference type="EMBL" id="EKV31990.1"/>
    </source>
</evidence>
<evidence type="ECO:0000256" key="2">
    <source>
        <dbReference type="SAM" id="Phobius"/>
    </source>
</evidence>
<keyword evidence="2" id="KW-0472">Membrane</keyword>
<dbReference type="InterPro" id="IPR026265">
    <property type="entry name" value="LptC"/>
</dbReference>
<dbReference type="Gene3D" id="2.60.450.10">
    <property type="entry name" value="Lipopolysaccharide (LPS) transport protein A like domain"/>
    <property type="match status" value="1"/>
</dbReference>
<dbReference type="Proteomes" id="UP000009881">
    <property type="component" value="Unassembled WGS sequence"/>
</dbReference>
<evidence type="ECO:0000313" key="4">
    <source>
        <dbReference type="Proteomes" id="UP000009881"/>
    </source>
</evidence>
<dbReference type="RefSeq" id="WP_009539251.1">
    <property type="nucleotide sequence ID" value="NZ_ANHY01000004.1"/>
</dbReference>
<feature type="transmembrane region" description="Helical" evidence="2">
    <location>
        <begin position="38"/>
        <end position="57"/>
    </location>
</feature>
<dbReference type="GO" id="GO:0015221">
    <property type="term" value="F:lipopolysaccharide transmembrane transporter activity"/>
    <property type="evidence" value="ECO:0007669"/>
    <property type="project" value="InterPro"/>
</dbReference>